<sequence length="221" mass="22768">MQSWYVLPVLDVSYKPVSLPRRLATLLLGLALFGCSLGLLVRAELGLPSWDVLHQGLAERTGAPLGLVVTLVGVLVLLAWIPLRERPGVGTVGNVLLVGIAAEITLELVPTLDALPLRWAVLATGVVAGAVATGLYVGAGLGPGPRDGLMTGLARRGLSIRRARTGIELGVLAVGWLLGGPVGLGTVLYALTIGPLTQLALTWLSLPPPAPRAAAGSSLRV</sequence>
<evidence type="ECO:0008006" key="4">
    <source>
        <dbReference type="Google" id="ProtNLM"/>
    </source>
</evidence>
<dbReference type="AlphaFoldDB" id="A0A5N6A212"/>
<dbReference type="PANTHER" id="PTHR40078:SF1">
    <property type="entry name" value="INTEGRAL MEMBRANE PROTEIN"/>
    <property type="match status" value="1"/>
</dbReference>
<keyword evidence="1" id="KW-0812">Transmembrane</keyword>
<protein>
    <recommendedName>
        <fullName evidence="4">YitT family protein</fullName>
    </recommendedName>
</protein>
<keyword evidence="1" id="KW-1133">Transmembrane helix</keyword>
<dbReference type="EMBL" id="VDLY02000015">
    <property type="protein sequence ID" value="KAB8162143.1"/>
    <property type="molecule type" value="Genomic_DNA"/>
</dbReference>
<dbReference type="Proteomes" id="UP000314251">
    <property type="component" value="Unassembled WGS sequence"/>
</dbReference>
<gene>
    <name evidence="2" type="ORF">FH607_021845</name>
</gene>
<feature type="transmembrane region" description="Helical" evidence="1">
    <location>
        <begin position="165"/>
        <end position="191"/>
    </location>
</feature>
<dbReference type="PANTHER" id="PTHR40078">
    <property type="entry name" value="INTEGRAL MEMBRANE PROTEIN-RELATED"/>
    <property type="match status" value="1"/>
</dbReference>
<proteinExistence type="predicted"/>
<feature type="transmembrane region" description="Helical" evidence="1">
    <location>
        <begin position="23"/>
        <end position="41"/>
    </location>
</feature>
<name>A0A5N6A212_9ACTN</name>
<dbReference type="Pfam" id="PF19700">
    <property type="entry name" value="DUF6198"/>
    <property type="match status" value="1"/>
</dbReference>
<keyword evidence="3" id="KW-1185">Reference proteome</keyword>
<accession>A0A5N6A212</accession>
<comment type="caution">
    <text evidence="2">The sequence shown here is derived from an EMBL/GenBank/DDBJ whole genome shotgun (WGS) entry which is preliminary data.</text>
</comment>
<keyword evidence="1" id="KW-0472">Membrane</keyword>
<evidence type="ECO:0000313" key="2">
    <source>
        <dbReference type="EMBL" id="KAB8162143.1"/>
    </source>
</evidence>
<organism evidence="2 3">
    <name type="scientific">Streptomyces mimosae</name>
    <dbReference type="NCBI Taxonomy" id="2586635"/>
    <lineage>
        <taxon>Bacteria</taxon>
        <taxon>Bacillati</taxon>
        <taxon>Actinomycetota</taxon>
        <taxon>Actinomycetes</taxon>
        <taxon>Kitasatosporales</taxon>
        <taxon>Streptomycetaceae</taxon>
        <taxon>Streptomyces</taxon>
    </lineage>
</organism>
<evidence type="ECO:0000256" key="1">
    <source>
        <dbReference type="SAM" id="Phobius"/>
    </source>
</evidence>
<feature type="transmembrane region" description="Helical" evidence="1">
    <location>
        <begin position="118"/>
        <end position="144"/>
    </location>
</feature>
<reference evidence="2" key="1">
    <citation type="submission" date="2019-10" db="EMBL/GenBank/DDBJ databases">
        <title>Nonomuraea sp. nov., isolated from Phyllanthus amarus.</title>
        <authorList>
            <person name="Klykleung N."/>
            <person name="Tanasupawat S."/>
        </authorList>
    </citation>
    <scope>NUCLEOTIDE SEQUENCE [LARGE SCALE GENOMIC DNA]</scope>
    <source>
        <strain evidence="2">3MP-10</strain>
    </source>
</reference>
<feature type="transmembrane region" description="Helical" evidence="1">
    <location>
        <begin position="61"/>
        <end position="81"/>
    </location>
</feature>
<dbReference type="InterPro" id="IPR038750">
    <property type="entry name" value="YczE/YyaS-like"/>
</dbReference>
<evidence type="ECO:0000313" key="3">
    <source>
        <dbReference type="Proteomes" id="UP000314251"/>
    </source>
</evidence>
<feature type="transmembrane region" description="Helical" evidence="1">
    <location>
        <begin position="88"/>
        <end position="106"/>
    </location>
</feature>